<keyword evidence="2" id="KW-1133">Transmembrane helix</keyword>
<dbReference type="OrthoDB" id="3533814at2759"/>
<evidence type="ECO:0000313" key="4">
    <source>
        <dbReference type="EMBL" id="KAF2246631.1"/>
    </source>
</evidence>
<accession>A0A6A6I8D5</accession>
<feature type="domain" description="DUF6594" evidence="3">
    <location>
        <begin position="84"/>
        <end position="335"/>
    </location>
</feature>
<dbReference type="GeneID" id="54580066"/>
<reference evidence="4" key="1">
    <citation type="journal article" date="2020" name="Stud. Mycol.">
        <title>101 Dothideomycetes genomes: a test case for predicting lifestyles and emergence of pathogens.</title>
        <authorList>
            <person name="Haridas S."/>
            <person name="Albert R."/>
            <person name="Binder M."/>
            <person name="Bloem J."/>
            <person name="Labutti K."/>
            <person name="Salamov A."/>
            <person name="Andreopoulos B."/>
            <person name="Baker S."/>
            <person name="Barry K."/>
            <person name="Bills G."/>
            <person name="Bluhm B."/>
            <person name="Cannon C."/>
            <person name="Castanera R."/>
            <person name="Culley D."/>
            <person name="Daum C."/>
            <person name="Ezra D."/>
            <person name="Gonzalez J."/>
            <person name="Henrissat B."/>
            <person name="Kuo A."/>
            <person name="Liang C."/>
            <person name="Lipzen A."/>
            <person name="Lutzoni F."/>
            <person name="Magnuson J."/>
            <person name="Mondo S."/>
            <person name="Nolan M."/>
            <person name="Ohm R."/>
            <person name="Pangilinan J."/>
            <person name="Park H.-J."/>
            <person name="Ramirez L."/>
            <person name="Alfaro M."/>
            <person name="Sun H."/>
            <person name="Tritt A."/>
            <person name="Yoshinaga Y."/>
            <person name="Zwiers L.-H."/>
            <person name="Turgeon B."/>
            <person name="Goodwin S."/>
            <person name="Spatafora J."/>
            <person name="Crous P."/>
            <person name="Grigoriev I."/>
        </authorList>
    </citation>
    <scope>NUCLEOTIDE SEQUENCE</scope>
    <source>
        <strain evidence="4">CBS 122368</strain>
    </source>
</reference>
<dbReference type="PANTHER" id="PTHR34502:SF5">
    <property type="entry name" value="DUF6594 DOMAIN-CONTAINING PROTEIN"/>
    <property type="match status" value="1"/>
</dbReference>
<dbReference type="InterPro" id="IPR046529">
    <property type="entry name" value="DUF6594"/>
</dbReference>
<keyword evidence="2" id="KW-0472">Membrane</keyword>
<feature type="transmembrane region" description="Helical" evidence="2">
    <location>
        <begin position="304"/>
        <end position="322"/>
    </location>
</feature>
<evidence type="ECO:0000313" key="5">
    <source>
        <dbReference type="Proteomes" id="UP000800094"/>
    </source>
</evidence>
<evidence type="ECO:0000259" key="3">
    <source>
        <dbReference type="Pfam" id="PF20237"/>
    </source>
</evidence>
<proteinExistence type="predicted"/>
<name>A0A6A6I8D5_9PLEO</name>
<sequence length="335" mass="38502">MVEKQPKDQDTDQGKSTRTPSESDASTASSSSDGSTKAKPELQKPTRRRSRFVSWLIGSHPEDVSDGRFDGLIYESVDDYQIGYPRWAAFQNSDPTFRVYKRFGTLRNRLLLYRQFELWELEEELRSLDEKDHQLNNFKTRSLMIDGADTESKRVKLMDQIETKLKQYDDLLEREIRSGLLHKPSRRGYRNLVNYIWNKKPVVKAETQFLKYRDDFVQLSERSESPLENLIDYVVCNWIPTRWLRRLFSSDAQISKSGDKFTTLPSPRKVFVLARLIATALAILLIGIPLSVLTAGAICETTKLIVLIVSLFVFPAVISLAARPRTLELFVATAT</sequence>
<evidence type="ECO:0000256" key="2">
    <source>
        <dbReference type="SAM" id="Phobius"/>
    </source>
</evidence>
<protein>
    <recommendedName>
        <fullName evidence="3">DUF6594 domain-containing protein</fullName>
    </recommendedName>
</protein>
<dbReference type="PANTHER" id="PTHR34502">
    <property type="entry name" value="DUF6594 DOMAIN-CONTAINING PROTEIN-RELATED"/>
    <property type="match status" value="1"/>
</dbReference>
<dbReference type="Proteomes" id="UP000800094">
    <property type="component" value="Unassembled WGS sequence"/>
</dbReference>
<keyword evidence="5" id="KW-1185">Reference proteome</keyword>
<organism evidence="4 5">
    <name type="scientific">Trematosphaeria pertusa</name>
    <dbReference type="NCBI Taxonomy" id="390896"/>
    <lineage>
        <taxon>Eukaryota</taxon>
        <taxon>Fungi</taxon>
        <taxon>Dikarya</taxon>
        <taxon>Ascomycota</taxon>
        <taxon>Pezizomycotina</taxon>
        <taxon>Dothideomycetes</taxon>
        <taxon>Pleosporomycetidae</taxon>
        <taxon>Pleosporales</taxon>
        <taxon>Massarineae</taxon>
        <taxon>Trematosphaeriaceae</taxon>
        <taxon>Trematosphaeria</taxon>
    </lineage>
</organism>
<feature type="region of interest" description="Disordered" evidence="1">
    <location>
        <begin position="1"/>
        <end position="46"/>
    </location>
</feature>
<feature type="compositionally biased region" description="Low complexity" evidence="1">
    <location>
        <begin position="22"/>
        <end position="35"/>
    </location>
</feature>
<dbReference type="AlphaFoldDB" id="A0A6A6I8D5"/>
<evidence type="ECO:0000256" key="1">
    <source>
        <dbReference type="SAM" id="MobiDB-lite"/>
    </source>
</evidence>
<feature type="transmembrane region" description="Helical" evidence="2">
    <location>
        <begin position="270"/>
        <end position="298"/>
    </location>
</feature>
<keyword evidence="2" id="KW-0812">Transmembrane</keyword>
<dbReference type="EMBL" id="ML987198">
    <property type="protein sequence ID" value="KAF2246631.1"/>
    <property type="molecule type" value="Genomic_DNA"/>
</dbReference>
<dbReference type="RefSeq" id="XP_033681635.1">
    <property type="nucleotide sequence ID" value="XM_033826736.1"/>
</dbReference>
<dbReference type="Pfam" id="PF20237">
    <property type="entry name" value="DUF6594"/>
    <property type="match status" value="1"/>
</dbReference>
<feature type="compositionally biased region" description="Basic and acidic residues" evidence="1">
    <location>
        <begin position="1"/>
        <end position="15"/>
    </location>
</feature>
<gene>
    <name evidence="4" type="ORF">BU26DRAFT_50404</name>
</gene>